<name>A0ABP3LCN5_9BURK</name>
<dbReference type="PANTHER" id="PTHR42928:SF5">
    <property type="entry name" value="BLR1237 PROTEIN"/>
    <property type="match status" value="1"/>
</dbReference>
<protein>
    <submittedName>
        <fullName evidence="3">Tripartite tricarboxylate transporter substrate binding protein</fullName>
    </submittedName>
</protein>
<comment type="similarity">
    <text evidence="1">Belongs to the UPF0065 (bug) family.</text>
</comment>
<proteinExistence type="inferred from homology"/>
<dbReference type="InterPro" id="IPR042100">
    <property type="entry name" value="Bug_dom1"/>
</dbReference>
<organism evidence="3 4">
    <name type="scientific">Pigmentiphaga daeguensis</name>
    <dbReference type="NCBI Taxonomy" id="414049"/>
    <lineage>
        <taxon>Bacteria</taxon>
        <taxon>Pseudomonadati</taxon>
        <taxon>Pseudomonadota</taxon>
        <taxon>Betaproteobacteria</taxon>
        <taxon>Burkholderiales</taxon>
        <taxon>Alcaligenaceae</taxon>
        <taxon>Pigmentiphaga</taxon>
    </lineage>
</organism>
<evidence type="ECO:0000313" key="3">
    <source>
        <dbReference type="EMBL" id="GAA0498046.1"/>
    </source>
</evidence>
<dbReference type="PROSITE" id="PS51257">
    <property type="entry name" value="PROKAR_LIPOPROTEIN"/>
    <property type="match status" value="1"/>
</dbReference>
<dbReference type="EMBL" id="BAAAEN010000003">
    <property type="protein sequence ID" value="GAA0498046.1"/>
    <property type="molecule type" value="Genomic_DNA"/>
</dbReference>
<dbReference type="InterPro" id="IPR005064">
    <property type="entry name" value="BUG"/>
</dbReference>
<accession>A0ABP3LCN5</accession>
<dbReference type="PIRSF" id="PIRSF017082">
    <property type="entry name" value="YflP"/>
    <property type="match status" value="1"/>
</dbReference>
<dbReference type="PANTHER" id="PTHR42928">
    <property type="entry name" value="TRICARBOXYLATE-BINDING PROTEIN"/>
    <property type="match status" value="1"/>
</dbReference>
<dbReference type="Proteomes" id="UP001501706">
    <property type="component" value="Unassembled WGS sequence"/>
</dbReference>
<comment type="caution">
    <text evidence="3">The sequence shown here is derived from an EMBL/GenBank/DDBJ whole genome shotgun (WGS) entry which is preliminary data.</text>
</comment>
<evidence type="ECO:0000256" key="2">
    <source>
        <dbReference type="SAM" id="SignalP"/>
    </source>
</evidence>
<evidence type="ECO:0000256" key="1">
    <source>
        <dbReference type="ARBA" id="ARBA00006987"/>
    </source>
</evidence>
<dbReference type="Pfam" id="PF03401">
    <property type="entry name" value="TctC"/>
    <property type="match status" value="1"/>
</dbReference>
<dbReference type="CDD" id="cd07012">
    <property type="entry name" value="PBP2_Bug_TTT"/>
    <property type="match status" value="1"/>
</dbReference>
<keyword evidence="2" id="KW-0732">Signal</keyword>
<dbReference type="SUPFAM" id="SSF53850">
    <property type="entry name" value="Periplasmic binding protein-like II"/>
    <property type="match status" value="1"/>
</dbReference>
<dbReference type="RefSeq" id="WP_343927286.1">
    <property type="nucleotide sequence ID" value="NZ_BAAAEN010000003.1"/>
</dbReference>
<reference evidence="4" key="1">
    <citation type="journal article" date="2019" name="Int. J. Syst. Evol. Microbiol.">
        <title>The Global Catalogue of Microorganisms (GCM) 10K type strain sequencing project: providing services to taxonomists for standard genome sequencing and annotation.</title>
        <authorList>
            <consortium name="The Broad Institute Genomics Platform"/>
            <consortium name="The Broad Institute Genome Sequencing Center for Infectious Disease"/>
            <person name="Wu L."/>
            <person name="Ma J."/>
        </authorList>
    </citation>
    <scope>NUCLEOTIDE SEQUENCE [LARGE SCALE GENOMIC DNA]</scope>
    <source>
        <strain evidence="4">JCM 14330</strain>
    </source>
</reference>
<gene>
    <name evidence="3" type="ORF">GCM10009097_12950</name>
</gene>
<feature type="signal peptide" evidence="2">
    <location>
        <begin position="1"/>
        <end position="29"/>
    </location>
</feature>
<feature type="chain" id="PRO_5045194949" evidence="2">
    <location>
        <begin position="30"/>
        <end position="331"/>
    </location>
</feature>
<dbReference type="Gene3D" id="3.40.190.10">
    <property type="entry name" value="Periplasmic binding protein-like II"/>
    <property type="match status" value="1"/>
</dbReference>
<sequence>MTQQRLGKPVLGLTALALSCAGGLPTTLAADATWKPAKPIKLIVAYPAGGPVDQMARAFSNEMANELGQPVIVDNRGGASGALGANFVRRAEPDGYTISLIMDAHTIVPSLMKDAGYRPLEDFTPIGLVTRAPMAIGVNAQRPYQTFRDVAEAARAKPRSASYGVSQGTQGSLVMLQLQRLGNFELLNVPYKGAAPALQDALGGQIDMVVGFPSKVMPYIQSKQMRVLAVTSKERSKDLPDIPTLGEQGFGEIDWSGWMGLAGPAGMPPAIVQRYSSVLKKVLSEPAVIERFNAAGMPVDFSDPPTFAKFMASETAYWNKVIVDGKLAASN</sequence>
<keyword evidence="4" id="KW-1185">Reference proteome</keyword>
<dbReference type="Gene3D" id="3.40.190.150">
    <property type="entry name" value="Bordetella uptake gene, domain 1"/>
    <property type="match status" value="1"/>
</dbReference>
<evidence type="ECO:0000313" key="4">
    <source>
        <dbReference type="Proteomes" id="UP001501706"/>
    </source>
</evidence>